<keyword evidence="1" id="KW-0805">Transcription regulation</keyword>
<organism evidence="7 8">
    <name type="scientific">Micromonospora coerulea</name>
    <dbReference type="NCBI Taxonomy" id="47856"/>
    <lineage>
        <taxon>Bacteria</taxon>
        <taxon>Bacillati</taxon>
        <taxon>Actinomycetota</taxon>
        <taxon>Actinomycetes</taxon>
        <taxon>Micromonosporales</taxon>
        <taxon>Micromonosporaceae</taxon>
        <taxon>Micromonospora</taxon>
    </lineage>
</organism>
<reference evidence="8" key="1">
    <citation type="journal article" date="2019" name="Int. J. Syst. Evol. Microbiol.">
        <title>The Global Catalogue of Microorganisms (GCM) 10K type strain sequencing project: providing services to taxonomists for standard genome sequencing and annotation.</title>
        <authorList>
            <consortium name="The Broad Institute Genomics Platform"/>
            <consortium name="The Broad Institute Genome Sequencing Center for Infectious Disease"/>
            <person name="Wu L."/>
            <person name="Ma J."/>
        </authorList>
    </citation>
    <scope>NUCLEOTIDE SEQUENCE [LARGE SCALE GENOMIC DNA]</scope>
    <source>
        <strain evidence="8">JCM 3175</strain>
    </source>
</reference>
<keyword evidence="2 4" id="KW-0238">DNA-binding</keyword>
<dbReference type="Pfam" id="PF02909">
    <property type="entry name" value="TetR_C_1"/>
    <property type="match status" value="1"/>
</dbReference>
<dbReference type="Gene3D" id="1.10.357.10">
    <property type="entry name" value="Tetracycline Repressor, domain 2"/>
    <property type="match status" value="1"/>
</dbReference>
<dbReference type="InterPro" id="IPR050109">
    <property type="entry name" value="HTH-type_TetR-like_transc_reg"/>
</dbReference>
<dbReference type="SUPFAM" id="SSF46689">
    <property type="entry name" value="Homeodomain-like"/>
    <property type="match status" value="1"/>
</dbReference>
<name>A0ABP8S5Y8_9ACTN</name>
<dbReference type="SUPFAM" id="SSF48498">
    <property type="entry name" value="Tetracyclin repressor-like, C-terminal domain"/>
    <property type="match status" value="1"/>
</dbReference>
<dbReference type="PROSITE" id="PS50977">
    <property type="entry name" value="HTH_TETR_2"/>
    <property type="match status" value="1"/>
</dbReference>
<dbReference type="PANTHER" id="PTHR30055:SF151">
    <property type="entry name" value="TRANSCRIPTIONAL REGULATORY PROTEIN"/>
    <property type="match status" value="1"/>
</dbReference>
<evidence type="ECO:0000256" key="5">
    <source>
        <dbReference type="SAM" id="MobiDB-lite"/>
    </source>
</evidence>
<gene>
    <name evidence="7" type="ORF">GCM10023176_04550</name>
</gene>
<dbReference type="PANTHER" id="PTHR30055">
    <property type="entry name" value="HTH-TYPE TRANSCRIPTIONAL REGULATOR RUTR"/>
    <property type="match status" value="1"/>
</dbReference>
<dbReference type="Pfam" id="PF00440">
    <property type="entry name" value="TetR_N"/>
    <property type="match status" value="1"/>
</dbReference>
<dbReference type="InterPro" id="IPR004111">
    <property type="entry name" value="Repressor_TetR_C"/>
</dbReference>
<proteinExistence type="predicted"/>
<evidence type="ECO:0000259" key="6">
    <source>
        <dbReference type="PROSITE" id="PS50977"/>
    </source>
</evidence>
<dbReference type="PRINTS" id="PR00455">
    <property type="entry name" value="HTHTETR"/>
</dbReference>
<evidence type="ECO:0000256" key="2">
    <source>
        <dbReference type="ARBA" id="ARBA00023125"/>
    </source>
</evidence>
<evidence type="ECO:0000256" key="1">
    <source>
        <dbReference type="ARBA" id="ARBA00023015"/>
    </source>
</evidence>
<dbReference type="EMBL" id="BAABGU010000002">
    <property type="protein sequence ID" value="GAA4562599.1"/>
    <property type="molecule type" value="Genomic_DNA"/>
</dbReference>
<dbReference type="InterPro" id="IPR036271">
    <property type="entry name" value="Tet_transcr_reg_TetR-rel_C_sf"/>
</dbReference>
<feature type="domain" description="HTH tetR-type" evidence="6">
    <location>
        <begin position="30"/>
        <end position="90"/>
    </location>
</feature>
<keyword evidence="3" id="KW-0804">Transcription</keyword>
<comment type="caution">
    <text evidence="7">The sequence shown here is derived from an EMBL/GenBank/DDBJ whole genome shotgun (WGS) entry which is preliminary data.</text>
</comment>
<keyword evidence="8" id="KW-1185">Reference proteome</keyword>
<feature type="DNA-binding region" description="H-T-H motif" evidence="4">
    <location>
        <begin position="53"/>
        <end position="72"/>
    </location>
</feature>
<dbReference type="Gene3D" id="1.10.10.60">
    <property type="entry name" value="Homeodomain-like"/>
    <property type="match status" value="1"/>
</dbReference>
<evidence type="ECO:0000313" key="8">
    <source>
        <dbReference type="Proteomes" id="UP001500307"/>
    </source>
</evidence>
<protein>
    <submittedName>
        <fullName evidence="7">TetR/AcrR family transcriptional regulator</fullName>
    </submittedName>
</protein>
<sequence>MAKQPDAGTGAAPDPTSGPARSSAARKRVSLSREVILETAMRLADSEGTTFLTLTRLGRALGADPTALYRHFRNKDELLLAMGDQLMSEAIAGIEPGRSWQDTLRSAAWSMRRAYLARPALGAQSAARFTGGHAETSLVETITAELTKAGLEPDVAARHCRAFAEVVLGHIGITATLLSLSAEQQELDVAIGLRVYATPAAGSARQSTGRTHAATALEDENEVFRTVLETYLEGLRATVAAAPHGR</sequence>
<evidence type="ECO:0000313" key="7">
    <source>
        <dbReference type="EMBL" id="GAA4562599.1"/>
    </source>
</evidence>
<dbReference type="Proteomes" id="UP001500307">
    <property type="component" value="Unassembled WGS sequence"/>
</dbReference>
<accession>A0ABP8S5Y8</accession>
<evidence type="ECO:0000256" key="3">
    <source>
        <dbReference type="ARBA" id="ARBA00023163"/>
    </source>
</evidence>
<feature type="region of interest" description="Disordered" evidence="5">
    <location>
        <begin position="1"/>
        <end position="26"/>
    </location>
</feature>
<dbReference type="InterPro" id="IPR001647">
    <property type="entry name" value="HTH_TetR"/>
</dbReference>
<dbReference type="InterPro" id="IPR009057">
    <property type="entry name" value="Homeodomain-like_sf"/>
</dbReference>
<evidence type="ECO:0000256" key="4">
    <source>
        <dbReference type="PROSITE-ProRule" id="PRU00335"/>
    </source>
</evidence>